<dbReference type="SUPFAM" id="SSF103481">
    <property type="entry name" value="Multidrug resistance efflux transporter EmrE"/>
    <property type="match status" value="2"/>
</dbReference>
<keyword evidence="3 6" id="KW-0812">Transmembrane</keyword>
<feature type="domain" description="EamA" evidence="7">
    <location>
        <begin position="5"/>
        <end position="136"/>
    </location>
</feature>
<dbReference type="EMBL" id="AP024238">
    <property type="protein sequence ID" value="BCO29087.1"/>
    <property type="molecule type" value="Genomic_DNA"/>
</dbReference>
<evidence type="ECO:0000259" key="7">
    <source>
        <dbReference type="Pfam" id="PF00892"/>
    </source>
</evidence>
<feature type="transmembrane region" description="Helical" evidence="6">
    <location>
        <begin position="95"/>
        <end position="114"/>
    </location>
</feature>
<keyword evidence="4 6" id="KW-1133">Transmembrane helix</keyword>
<organism evidence="8 9">
    <name type="scientific">Rhodoferax lithotrophicus</name>
    <dbReference type="NCBI Taxonomy" id="2798804"/>
    <lineage>
        <taxon>Bacteria</taxon>
        <taxon>Pseudomonadati</taxon>
        <taxon>Pseudomonadota</taxon>
        <taxon>Betaproteobacteria</taxon>
        <taxon>Burkholderiales</taxon>
        <taxon>Comamonadaceae</taxon>
        <taxon>Rhodoferax</taxon>
    </lineage>
</organism>
<name>A0ABN6DAQ2_9BURK</name>
<feature type="transmembrane region" description="Helical" evidence="6">
    <location>
        <begin position="223"/>
        <end position="246"/>
    </location>
</feature>
<keyword evidence="5 6" id="KW-0472">Membrane</keyword>
<feature type="transmembrane region" description="Helical" evidence="6">
    <location>
        <begin position="63"/>
        <end position="83"/>
    </location>
</feature>
<feature type="transmembrane region" description="Helical" evidence="6">
    <location>
        <begin position="278"/>
        <end position="297"/>
    </location>
</feature>
<evidence type="ECO:0000256" key="3">
    <source>
        <dbReference type="ARBA" id="ARBA00022692"/>
    </source>
</evidence>
<evidence type="ECO:0000313" key="8">
    <source>
        <dbReference type="EMBL" id="BCO29087.1"/>
    </source>
</evidence>
<feature type="transmembrane region" description="Helical" evidence="6">
    <location>
        <begin position="38"/>
        <end position="57"/>
    </location>
</feature>
<dbReference type="InterPro" id="IPR037185">
    <property type="entry name" value="EmrE-like"/>
</dbReference>
<keyword evidence="9" id="KW-1185">Reference proteome</keyword>
<feature type="transmembrane region" description="Helical" evidence="6">
    <location>
        <begin position="188"/>
        <end position="211"/>
    </location>
</feature>
<comment type="subcellular location">
    <subcellularLocation>
        <location evidence="1">Membrane</location>
        <topology evidence="1">Multi-pass membrane protein</topology>
    </subcellularLocation>
</comment>
<sequence length="298" mass="31291">MMAPYDLFALGAAACWAIGSVISVTPSRHLGAFAFTRWRMLMVACMLWAVVAVSGTWHNFDAHAWGVMAFSGLVGIFIGDTALFSAINRLGPRRAGVLFATHAAFSAVLGFVWLGERMSLQAFLGAALTLGGVMMAIVLGRHKGETHAWEVDRGHVGIGVALALVAALCQAVGSLIAKPVMATQVDPIMASAVRVTVASCAHFVLLAAGLKAERAHTRPTLKVLAQTALNGFIAMGIGMTLVLLALEKGDVGMVAILSSVSPILVLPLLWFQLRRAPALGAWIGASLTVAGTALILWR</sequence>
<evidence type="ECO:0000256" key="4">
    <source>
        <dbReference type="ARBA" id="ARBA00022989"/>
    </source>
</evidence>
<protein>
    <recommendedName>
        <fullName evidence="7">EamA domain-containing protein</fullName>
    </recommendedName>
</protein>
<feature type="transmembrane region" description="Helical" evidence="6">
    <location>
        <begin position="120"/>
        <end position="142"/>
    </location>
</feature>
<evidence type="ECO:0000256" key="6">
    <source>
        <dbReference type="SAM" id="Phobius"/>
    </source>
</evidence>
<accession>A0ABN6DAQ2</accession>
<feature type="transmembrane region" description="Helical" evidence="6">
    <location>
        <begin position="6"/>
        <end position="26"/>
    </location>
</feature>
<proteinExistence type="inferred from homology"/>
<feature type="domain" description="EamA" evidence="7">
    <location>
        <begin position="158"/>
        <end position="296"/>
    </location>
</feature>
<dbReference type="Proteomes" id="UP000824366">
    <property type="component" value="Chromosome"/>
</dbReference>
<gene>
    <name evidence="8" type="ORF">MIZ03_3999</name>
</gene>
<dbReference type="PANTHER" id="PTHR32322">
    <property type="entry name" value="INNER MEMBRANE TRANSPORTER"/>
    <property type="match status" value="1"/>
</dbReference>
<feature type="transmembrane region" description="Helical" evidence="6">
    <location>
        <begin position="252"/>
        <end position="271"/>
    </location>
</feature>
<evidence type="ECO:0000313" key="9">
    <source>
        <dbReference type="Proteomes" id="UP000824366"/>
    </source>
</evidence>
<dbReference type="InterPro" id="IPR000620">
    <property type="entry name" value="EamA_dom"/>
</dbReference>
<reference evidence="8 9" key="1">
    <citation type="journal article" date="2021" name="Microbiol. Spectr.">
        <title>A Single Bacterium Capable of Oxidation and Reduction of Iron at Circumneutral pH.</title>
        <authorList>
            <person name="Kato S."/>
            <person name="Ohkuma M."/>
        </authorList>
    </citation>
    <scope>NUCLEOTIDE SEQUENCE [LARGE SCALE GENOMIC DNA]</scope>
    <source>
        <strain evidence="8 9">MIZ03</strain>
    </source>
</reference>
<feature type="transmembrane region" description="Helical" evidence="6">
    <location>
        <begin position="154"/>
        <end position="176"/>
    </location>
</feature>
<comment type="similarity">
    <text evidence="2">Belongs to the EamA transporter family.</text>
</comment>
<evidence type="ECO:0000256" key="5">
    <source>
        <dbReference type="ARBA" id="ARBA00023136"/>
    </source>
</evidence>
<dbReference type="InterPro" id="IPR050638">
    <property type="entry name" value="AA-Vitamin_Transporters"/>
</dbReference>
<evidence type="ECO:0000256" key="1">
    <source>
        <dbReference type="ARBA" id="ARBA00004141"/>
    </source>
</evidence>
<dbReference type="Pfam" id="PF00892">
    <property type="entry name" value="EamA"/>
    <property type="match status" value="2"/>
</dbReference>
<dbReference type="PANTHER" id="PTHR32322:SF2">
    <property type="entry name" value="EAMA DOMAIN-CONTAINING PROTEIN"/>
    <property type="match status" value="1"/>
</dbReference>
<evidence type="ECO:0000256" key="2">
    <source>
        <dbReference type="ARBA" id="ARBA00007362"/>
    </source>
</evidence>